<dbReference type="Proteomes" id="UP000799440">
    <property type="component" value="Unassembled WGS sequence"/>
</dbReference>
<accession>A0A6A6VQU8</accession>
<dbReference type="AlphaFoldDB" id="A0A6A6VQU8"/>
<organism evidence="1 2">
    <name type="scientific">Sporormia fimetaria CBS 119925</name>
    <dbReference type="NCBI Taxonomy" id="1340428"/>
    <lineage>
        <taxon>Eukaryota</taxon>
        <taxon>Fungi</taxon>
        <taxon>Dikarya</taxon>
        <taxon>Ascomycota</taxon>
        <taxon>Pezizomycotina</taxon>
        <taxon>Dothideomycetes</taxon>
        <taxon>Pleosporomycetidae</taxon>
        <taxon>Pleosporales</taxon>
        <taxon>Sporormiaceae</taxon>
        <taxon>Sporormia</taxon>
    </lineage>
</organism>
<dbReference type="EMBL" id="MU006561">
    <property type="protein sequence ID" value="KAF2752196.1"/>
    <property type="molecule type" value="Genomic_DNA"/>
</dbReference>
<keyword evidence="2" id="KW-1185">Reference proteome</keyword>
<reference evidence="1" key="1">
    <citation type="journal article" date="2020" name="Stud. Mycol.">
        <title>101 Dothideomycetes genomes: a test case for predicting lifestyles and emergence of pathogens.</title>
        <authorList>
            <person name="Haridas S."/>
            <person name="Albert R."/>
            <person name="Binder M."/>
            <person name="Bloem J."/>
            <person name="Labutti K."/>
            <person name="Salamov A."/>
            <person name="Andreopoulos B."/>
            <person name="Baker S."/>
            <person name="Barry K."/>
            <person name="Bills G."/>
            <person name="Bluhm B."/>
            <person name="Cannon C."/>
            <person name="Castanera R."/>
            <person name="Culley D."/>
            <person name="Daum C."/>
            <person name="Ezra D."/>
            <person name="Gonzalez J."/>
            <person name="Henrissat B."/>
            <person name="Kuo A."/>
            <person name="Liang C."/>
            <person name="Lipzen A."/>
            <person name="Lutzoni F."/>
            <person name="Magnuson J."/>
            <person name="Mondo S."/>
            <person name="Nolan M."/>
            <person name="Ohm R."/>
            <person name="Pangilinan J."/>
            <person name="Park H.-J."/>
            <person name="Ramirez L."/>
            <person name="Alfaro M."/>
            <person name="Sun H."/>
            <person name="Tritt A."/>
            <person name="Yoshinaga Y."/>
            <person name="Zwiers L.-H."/>
            <person name="Turgeon B."/>
            <person name="Goodwin S."/>
            <person name="Spatafora J."/>
            <person name="Crous P."/>
            <person name="Grigoriev I."/>
        </authorList>
    </citation>
    <scope>NUCLEOTIDE SEQUENCE</scope>
    <source>
        <strain evidence="1">CBS 119925</strain>
    </source>
</reference>
<proteinExistence type="predicted"/>
<protein>
    <submittedName>
        <fullName evidence="1">Uncharacterized protein</fullName>
    </submittedName>
</protein>
<sequence length="135" mass="14416">MSIFVGCPTNFGQVVLAGRYMKPMTPAHRALEGAGSTPWGTHAGEHRKMVGSNVQARTQVVTGSEMHHAVHQAQISLASSSGKRASAPMSYRLAEKQLLPRTCSMPCSQTRDKRTVSPTAEGGSAYVHAHVRTCG</sequence>
<gene>
    <name evidence="1" type="ORF">M011DRAFT_18307</name>
</gene>
<evidence type="ECO:0000313" key="2">
    <source>
        <dbReference type="Proteomes" id="UP000799440"/>
    </source>
</evidence>
<evidence type="ECO:0000313" key="1">
    <source>
        <dbReference type="EMBL" id="KAF2752196.1"/>
    </source>
</evidence>
<name>A0A6A6VQU8_9PLEO</name>